<organism evidence="4 5">
    <name type="scientific">Roseburia amylophila</name>
    <dbReference type="NCBI Taxonomy" id="2981794"/>
    <lineage>
        <taxon>Bacteria</taxon>
        <taxon>Bacillati</taxon>
        <taxon>Bacillota</taxon>
        <taxon>Clostridia</taxon>
        <taxon>Lachnospirales</taxon>
        <taxon>Lachnospiraceae</taxon>
        <taxon>Roseburia</taxon>
    </lineage>
</organism>
<dbReference type="Pfam" id="PF20610">
    <property type="entry name" value="TED_2"/>
    <property type="match status" value="1"/>
</dbReference>
<evidence type="ECO:0000259" key="3">
    <source>
        <dbReference type="Pfam" id="PF20610"/>
    </source>
</evidence>
<reference evidence="4 5" key="1">
    <citation type="journal article" date="2021" name="ISME Commun">
        <title>Automated analysis of genomic sequences facilitates high-throughput and comprehensive description of bacteria.</title>
        <authorList>
            <person name="Hitch T.C.A."/>
        </authorList>
    </citation>
    <scope>NUCLEOTIDE SEQUENCE [LARGE SCALE GENOMIC DNA]</scope>
    <source>
        <strain evidence="4 5">Sanger_19</strain>
    </source>
</reference>
<protein>
    <recommendedName>
        <fullName evidence="3">Thioester domain-containing protein</fullName>
    </recommendedName>
</protein>
<accession>A0ABT2SC22</accession>
<feature type="coiled-coil region" evidence="1">
    <location>
        <begin position="43"/>
        <end position="70"/>
    </location>
</feature>
<keyword evidence="2" id="KW-0732">Signal</keyword>
<evidence type="ECO:0000313" key="4">
    <source>
        <dbReference type="EMBL" id="MCU6716604.1"/>
    </source>
</evidence>
<dbReference type="RefSeq" id="WP_262623547.1">
    <property type="nucleotide sequence ID" value="NZ_JAOQKI010000006.1"/>
</dbReference>
<comment type="caution">
    <text evidence="4">The sequence shown here is derived from an EMBL/GenBank/DDBJ whole genome shotgun (WGS) entry which is preliminary data.</text>
</comment>
<keyword evidence="5" id="KW-1185">Reference proteome</keyword>
<evidence type="ECO:0000313" key="5">
    <source>
        <dbReference type="Proteomes" id="UP001209666"/>
    </source>
</evidence>
<feature type="domain" description="Thioester" evidence="3">
    <location>
        <begin position="88"/>
        <end position="199"/>
    </location>
</feature>
<sequence>MKKFSVKQKLKAFLAAALCVCMAASPLTAFAESLPEQEESILSDNFDELVRKAAEENKEHEAEQIALNSADEGLVVKTYASGNYDFNVDLTVEKTINYNGYQTHQYSLSDGNVVCCLEPSKANPSNGQYTTSVSNDALLSAVAYYGYGGPGYESDKGMYNMLQENVRPYAYVITHMALSWVYDGCSDDSDAFKGNAATADGIKNMVNLMDIDAYLSFHRNTDI</sequence>
<dbReference type="InterPro" id="IPR046751">
    <property type="entry name" value="TED_2"/>
</dbReference>
<gene>
    <name evidence="4" type="ORF">OCV43_04835</name>
</gene>
<feature type="signal peptide" evidence="2">
    <location>
        <begin position="1"/>
        <end position="31"/>
    </location>
</feature>
<name>A0ABT2SC22_9FIRM</name>
<proteinExistence type="predicted"/>
<evidence type="ECO:0000256" key="1">
    <source>
        <dbReference type="SAM" id="Coils"/>
    </source>
</evidence>
<keyword evidence="1" id="KW-0175">Coiled coil</keyword>
<dbReference type="EMBL" id="JAOQKI010000006">
    <property type="protein sequence ID" value="MCU6716604.1"/>
    <property type="molecule type" value="Genomic_DNA"/>
</dbReference>
<evidence type="ECO:0000256" key="2">
    <source>
        <dbReference type="SAM" id="SignalP"/>
    </source>
</evidence>
<feature type="chain" id="PRO_5045327303" description="Thioester domain-containing protein" evidence="2">
    <location>
        <begin position="32"/>
        <end position="223"/>
    </location>
</feature>
<dbReference type="Proteomes" id="UP001209666">
    <property type="component" value="Unassembled WGS sequence"/>
</dbReference>